<evidence type="ECO:0000259" key="7">
    <source>
        <dbReference type="PROSITE" id="PS51194"/>
    </source>
</evidence>
<dbReference type="PANTHER" id="PTHR47963">
    <property type="entry name" value="DEAD-BOX ATP-DEPENDENT RNA HELICASE 47, MITOCHONDRIAL"/>
    <property type="match status" value="1"/>
</dbReference>
<evidence type="ECO:0000256" key="2">
    <source>
        <dbReference type="ARBA" id="ARBA00022741"/>
    </source>
</evidence>
<dbReference type="GO" id="GO:0016787">
    <property type="term" value="F:hydrolase activity"/>
    <property type="evidence" value="ECO:0007669"/>
    <property type="project" value="UniProtKB-KW"/>
</dbReference>
<dbReference type="STRING" id="763407.A0A162Q107"/>
<evidence type="ECO:0000256" key="1">
    <source>
        <dbReference type="ARBA" id="ARBA00012552"/>
    </source>
</evidence>
<dbReference type="RefSeq" id="XP_018294256.1">
    <property type="nucleotide sequence ID" value="XM_018430949.1"/>
</dbReference>
<keyword evidence="4" id="KW-0347">Helicase</keyword>
<keyword evidence="2" id="KW-0547">Nucleotide-binding</keyword>
<dbReference type="GeneID" id="28991855"/>
<dbReference type="InParanoid" id="A0A162Q107"/>
<evidence type="ECO:0000256" key="5">
    <source>
        <dbReference type="ARBA" id="ARBA00022840"/>
    </source>
</evidence>
<dbReference type="PROSITE" id="PS51194">
    <property type="entry name" value="HELICASE_CTER"/>
    <property type="match status" value="1"/>
</dbReference>
<dbReference type="PANTHER" id="PTHR47963:SF8">
    <property type="entry name" value="ATP-DEPENDENT RNA HELICASE DEAD"/>
    <property type="match status" value="1"/>
</dbReference>
<dbReference type="VEuPathDB" id="FungiDB:PHYBLDRAFT_143200"/>
<feature type="domain" description="Helicase ATP-binding" evidence="6">
    <location>
        <begin position="58"/>
        <end position="241"/>
    </location>
</feature>
<dbReference type="GO" id="GO:0005524">
    <property type="term" value="F:ATP binding"/>
    <property type="evidence" value="ECO:0007669"/>
    <property type="project" value="UniProtKB-KW"/>
</dbReference>
<dbReference type="AlphaFoldDB" id="A0A162Q107"/>
<keyword evidence="9" id="KW-1185">Reference proteome</keyword>
<dbReference type="Gene3D" id="3.40.50.300">
    <property type="entry name" value="P-loop containing nucleotide triphosphate hydrolases"/>
    <property type="match status" value="2"/>
</dbReference>
<keyword evidence="3" id="KW-0378">Hydrolase</keyword>
<dbReference type="InterPro" id="IPR027417">
    <property type="entry name" value="P-loop_NTPase"/>
</dbReference>
<dbReference type="PROSITE" id="PS51192">
    <property type="entry name" value="HELICASE_ATP_BIND_1"/>
    <property type="match status" value="1"/>
</dbReference>
<evidence type="ECO:0000259" key="6">
    <source>
        <dbReference type="PROSITE" id="PS51192"/>
    </source>
</evidence>
<dbReference type="SMART" id="SM00487">
    <property type="entry name" value="DEXDc"/>
    <property type="match status" value="1"/>
</dbReference>
<dbReference type="InterPro" id="IPR001650">
    <property type="entry name" value="Helicase_C-like"/>
</dbReference>
<reference evidence="9" key="1">
    <citation type="submission" date="2015-06" db="EMBL/GenBank/DDBJ databases">
        <title>Expansion of signal transduction pathways in fungi by whole-genome duplication.</title>
        <authorList>
            <consortium name="DOE Joint Genome Institute"/>
            <person name="Corrochano L.M."/>
            <person name="Kuo A."/>
            <person name="Marcet-Houben M."/>
            <person name="Polaino S."/>
            <person name="Salamov A."/>
            <person name="Villalobos J.M."/>
            <person name="Alvarez M.I."/>
            <person name="Avalos J."/>
            <person name="Benito E.P."/>
            <person name="Benoit I."/>
            <person name="Burger G."/>
            <person name="Camino L.P."/>
            <person name="Canovas D."/>
            <person name="Cerda-Olmedo E."/>
            <person name="Cheng J.-F."/>
            <person name="Dominguez A."/>
            <person name="Elias M."/>
            <person name="Eslava A.P."/>
            <person name="Glaser F."/>
            <person name="Grimwood J."/>
            <person name="Gutierrez G."/>
            <person name="Heitman J."/>
            <person name="Henrissat B."/>
            <person name="Iturriaga E.A."/>
            <person name="Lang B.F."/>
            <person name="Lavin J.L."/>
            <person name="Lee S."/>
            <person name="Li W."/>
            <person name="Lindquist E."/>
            <person name="Lopez-Garcia S."/>
            <person name="Luque E.M."/>
            <person name="Marcos A.T."/>
            <person name="Martin J."/>
            <person name="McCluskey K."/>
            <person name="Medina H.R."/>
            <person name="Miralles-Duran A."/>
            <person name="Miyazaki A."/>
            <person name="Munoz-Torres E."/>
            <person name="Oguiza J.A."/>
            <person name="Ohm R."/>
            <person name="Olmedo M."/>
            <person name="Orejas M."/>
            <person name="Ortiz-Castellanos L."/>
            <person name="Pisabarro A.G."/>
            <person name="Rodriguez-Romero J."/>
            <person name="Ruiz-Herrera J."/>
            <person name="Ruiz-Vazquez R."/>
            <person name="Sanz C."/>
            <person name="Schackwitz W."/>
            <person name="Schmutz J."/>
            <person name="Shahriari M."/>
            <person name="Shelest E."/>
            <person name="Silva-Franco F."/>
            <person name="Soanes D."/>
            <person name="Syed K."/>
            <person name="Tagua V.G."/>
            <person name="Talbot N.J."/>
            <person name="Thon M."/>
            <person name="De vries R.P."/>
            <person name="Wiebenga A."/>
            <person name="Yadav J.S."/>
            <person name="Braun E.L."/>
            <person name="Baker S."/>
            <person name="Garre V."/>
            <person name="Horwitz B."/>
            <person name="Torres-Martinez S."/>
            <person name="Idnurm A."/>
            <person name="Herrera-Estrella A."/>
            <person name="Gabaldon T."/>
            <person name="Grigoriev I.V."/>
        </authorList>
    </citation>
    <scope>NUCLEOTIDE SEQUENCE [LARGE SCALE GENOMIC DNA]</scope>
    <source>
        <strain evidence="9">NRRL 1555(-)</strain>
    </source>
</reference>
<dbReference type="InterPro" id="IPR014001">
    <property type="entry name" value="Helicase_ATP-bd"/>
</dbReference>
<dbReference type="SUPFAM" id="SSF52540">
    <property type="entry name" value="P-loop containing nucleoside triphosphate hydrolases"/>
    <property type="match status" value="2"/>
</dbReference>
<evidence type="ECO:0000256" key="3">
    <source>
        <dbReference type="ARBA" id="ARBA00022801"/>
    </source>
</evidence>
<accession>A0A162Q107</accession>
<dbReference type="Proteomes" id="UP000077315">
    <property type="component" value="Unassembled WGS sequence"/>
</dbReference>
<name>A0A162Q107_PHYB8</name>
<dbReference type="EC" id="3.6.4.13" evidence="1"/>
<protein>
    <recommendedName>
        <fullName evidence="1">RNA helicase</fullName>
        <ecNumber evidence="1">3.6.4.13</ecNumber>
    </recommendedName>
</protein>
<dbReference type="EMBL" id="KV440976">
    <property type="protein sequence ID" value="OAD76216.1"/>
    <property type="molecule type" value="Genomic_DNA"/>
</dbReference>
<keyword evidence="5" id="KW-0067">ATP-binding</keyword>
<dbReference type="InterPro" id="IPR011545">
    <property type="entry name" value="DEAD/DEAH_box_helicase_dom"/>
</dbReference>
<evidence type="ECO:0000256" key="4">
    <source>
        <dbReference type="ARBA" id="ARBA00022806"/>
    </source>
</evidence>
<sequence length="441" mass="49929">MLKMMTQRLNIVHKISSNLRLYTTKPTFQQLGISNTLCSRLNSEFHIESPTKAQSLFIPPILKGQDLFIRDRTGTGKTFGIALALSSFDKPTPPRKSIQSLYIVPNQELAVQIGSWLQRLLPDAPTSSPVESNVFQTSKTMVGTPGHLLDLIQQGRLNIDELNSIILDEADQALRLPKRFASLRDQQRRAQHPKPAQILIESIFDNLPRHSEKPQLVVSSATLNRPIRHWLKQRQWMYNPLFVDITEGTQLDDDADSPNVNHHCLLLSDDTIRNIKPYEEDSEPVEVERSVVDFEDTDDRVLENLAILKQVENVRHGILFVGAFTSTADIKRRLEVHNVESKDIRDYVPGQPISPNTLWIANEFSARGMDIPDVSHVFILGRPSSVAAYLHMAGRTGRLTPKGFGQGKVFSIVRDSGRTESSMQTMYNLMNVPVKQYEHIE</sequence>
<dbReference type="Pfam" id="PF00270">
    <property type="entry name" value="DEAD"/>
    <property type="match status" value="1"/>
</dbReference>
<dbReference type="InterPro" id="IPR050547">
    <property type="entry name" value="DEAD_box_RNA_helicases"/>
</dbReference>
<dbReference type="Pfam" id="PF00271">
    <property type="entry name" value="Helicase_C"/>
    <property type="match status" value="1"/>
</dbReference>
<dbReference type="GO" id="GO:0003723">
    <property type="term" value="F:RNA binding"/>
    <property type="evidence" value="ECO:0007669"/>
    <property type="project" value="TreeGrafter"/>
</dbReference>
<dbReference type="GO" id="GO:0003724">
    <property type="term" value="F:RNA helicase activity"/>
    <property type="evidence" value="ECO:0007669"/>
    <property type="project" value="UniProtKB-EC"/>
</dbReference>
<organism evidence="8 9">
    <name type="scientific">Phycomyces blakesleeanus (strain ATCC 8743b / DSM 1359 / FGSC 10004 / NBRC 33097 / NRRL 1555)</name>
    <dbReference type="NCBI Taxonomy" id="763407"/>
    <lineage>
        <taxon>Eukaryota</taxon>
        <taxon>Fungi</taxon>
        <taxon>Fungi incertae sedis</taxon>
        <taxon>Mucoromycota</taxon>
        <taxon>Mucoromycotina</taxon>
        <taxon>Mucoromycetes</taxon>
        <taxon>Mucorales</taxon>
        <taxon>Phycomycetaceae</taxon>
        <taxon>Phycomyces</taxon>
    </lineage>
</organism>
<feature type="domain" description="Helicase C-terminal" evidence="7">
    <location>
        <begin position="270"/>
        <end position="441"/>
    </location>
</feature>
<gene>
    <name evidence="8" type="ORF">PHYBLDRAFT_143200</name>
</gene>
<dbReference type="OrthoDB" id="10256233at2759"/>
<evidence type="ECO:0000313" key="8">
    <source>
        <dbReference type="EMBL" id="OAD76216.1"/>
    </source>
</evidence>
<proteinExistence type="predicted"/>
<evidence type="ECO:0000313" key="9">
    <source>
        <dbReference type="Proteomes" id="UP000077315"/>
    </source>
</evidence>